<evidence type="ECO:0000259" key="1">
    <source>
        <dbReference type="PROSITE" id="PS51186"/>
    </source>
</evidence>
<evidence type="ECO:0000313" key="2">
    <source>
        <dbReference type="EMBL" id="HIR51516.1"/>
    </source>
</evidence>
<protein>
    <submittedName>
        <fullName evidence="2">GNAT family N-acetyltransferase</fullName>
    </submittedName>
</protein>
<accession>A0A9D1IXG9</accession>
<comment type="caution">
    <text evidence="2">The sequence shown here is derived from an EMBL/GenBank/DDBJ whole genome shotgun (WGS) entry which is preliminary data.</text>
</comment>
<dbReference type="Pfam" id="PF00583">
    <property type="entry name" value="Acetyltransf_1"/>
    <property type="match status" value="1"/>
</dbReference>
<reference evidence="2" key="1">
    <citation type="submission" date="2020-10" db="EMBL/GenBank/DDBJ databases">
        <authorList>
            <person name="Gilroy R."/>
        </authorList>
    </citation>
    <scope>NUCLEOTIDE SEQUENCE</scope>
    <source>
        <strain evidence="2">ChiBcec15-4380</strain>
    </source>
</reference>
<dbReference type="EMBL" id="DVHE01000075">
    <property type="protein sequence ID" value="HIR51516.1"/>
    <property type="molecule type" value="Genomic_DNA"/>
</dbReference>
<dbReference type="CDD" id="cd04301">
    <property type="entry name" value="NAT_SF"/>
    <property type="match status" value="1"/>
</dbReference>
<gene>
    <name evidence="2" type="ORF">IAA53_09650</name>
</gene>
<dbReference type="InterPro" id="IPR000182">
    <property type="entry name" value="GNAT_dom"/>
</dbReference>
<reference evidence="2" key="2">
    <citation type="journal article" date="2021" name="PeerJ">
        <title>Extensive microbial diversity within the chicken gut microbiome revealed by metagenomics and culture.</title>
        <authorList>
            <person name="Gilroy R."/>
            <person name="Ravi A."/>
            <person name="Getino M."/>
            <person name="Pursley I."/>
            <person name="Horton D.L."/>
            <person name="Alikhan N.F."/>
            <person name="Baker D."/>
            <person name="Gharbi K."/>
            <person name="Hall N."/>
            <person name="Watson M."/>
            <person name="Adriaenssens E.M."/>
            <person name="Foster-Nyarko E."/>
            <person name="Jarju S."/>
            <person name="Secka A."/>
            <person name="Antonio M."/>
            <person name="Oren A."/>
            <person name="Chaudhuri R.R."/>
            <person name="La Ragione R."/>
            <person name="Hildebrand F."/>
            <person name="Pallen M.J."/>
        </authorList>
    </citation>
    <scope>NUCLEOTIDE SEQUENCE</scope>
    <source>
        <strain evidence="2">ChiBcec15-4380</strain>
    </source>
</reference>
<dbReference type="GO" id="GO:0016747">
    <property type="term" value="F:acyltransferase activity, transferring groups other than amino-acyl groups"/>
    <property type="evidence" value="ECO:0007669"/>
    <property type="project" value="InterPro"/>
</dbReference>
<name>A0A9D1IXG9_9FIRM</name>
<dbReference type="Gene3D" id="3.40.630.30">
    <property type="match status" value="1"/>
</dbReference>
<proteinExistence type="predicted"/>
<dbReference type="PROSITE" id="PS51186">
    <property type="entry name" value="GNAT"/>
    <property type="match status" value="1"/>
</dbReference>
<dbReference type="InterPro" id="IPR016181">
    <property type="entry name" value="Acyl_CoA_acyltransferase"/>
</dbReference>
<sequence>MEPAVLSERYQVRRLTEADVEAIYQLCAENPLFYQHCPPFVTRESIRADSRALPPGKTAADKYYFGYFQGDKLAAVLDLILDYPRAQTAFVGFFMLARQLQGRGVGSAIVAGALQALARQGYTHVRLGYVKGNPQSEAFWLKNGFRPTGIETRPASYTVVVLERPTAQPE</sequence>
<feature type="domain" description="N-acetyltransferase" evidence="1">
    <location>
        <begin position="10"/>
        <end position="167"/>
    </location>
</feature>
<evidence type="ECO:0000313" key="3">
    <source>
        <dbReference type="Proteomes" id="UP000824239"/>
    </source>
</evidence>
<dbReference type="SUPFAM" id="SSF55729">
    <property type="entry name" value="Acyl-CoA N-acyltransferases (Nat)"/>
    <property type="match status" value="1"/>
</dbReference>
<organism evidence="2 3">
    <name type="scientific">Candidatus Avoscillospira avicola</name>
    <dbReference type="NCBI Taxonomy" id="2840706"/>
    <lineage>
        <taxon>Bacteria</taxon>
        <taxon>Bacillati</taxon>
        <taxon>Bacillota</taxon>
        <taxon>Clostridia</taxon>
        <taxon>Eubacteriales</taxon>
        <taxon>Oscillospiraceae</taxon>
        <taxon>Oscillospiraceae incertae sedis</taxon>
        <taxon>Candidatus Avoscillospira</taxon>
    </lineage>
</organism>
<dbReference type="Proteomes" id="UP000824239">
    <property type="component" value="Unassembled WGS sequence"/>
</dbReference>
<dbReference type="AlphaFoldDB" id="A0A9D1IXG9"/>